<dbReference type="GO" id="GO:0005737">
    <property type="term" value="C:cytoplasm"/>
    <property type="evidence" value="ECO:0007669"/>
    <property type="project" value="UniProtKB-SubCell"/>
</dbReference>
<gene>
    <name evidence="14" type="primary">rnhB</name>
    <name evidence="18" type="ORF">N787_10145</name>
</gene>
<comment type="function">
    <text evidence="3 14 16">Endonuclease that specifically degrades the RNA of RNA-DNA hybrids.</text>
</comment>
<dbReference type="InterPro" id="IPR024567">
    <property type="entry name" value="RNase_HII/HIII_dom"/>
</dbReference>
<evidence type="ECO:0000313" key="19">
    <source>
        <dbReference type="Proteomes" id="UP000029393"/>
    </source>
</evidence>
<feature type="binding site" evidence="14 15">
    <location>
        <position position="102"/>
    </location>
    <ligand>
        <name>a divalent metal cation</name>
        <dbReference type="ChEBI" id="CHEBI:60240"/>
    </ligand>
</feature>
<evidence type="ECO:0000256" key="6">
    <source>
        <dbReference type="ARBA" id="ARBA00012180"/>
    </source>
</evidence>
<dbReference type="PANTHER" id="PTHR10954:SF18">
    <property type="entry name" value="RIBONUCLEASE HII"/>
    <property type="match status" value="1"/>
</dbReference>
<dbReference type="SUPFAM" id="SSF53098">
    <property type="entry name" value="Ribonuclease H-like"/>
    <property type="match status" value="1"/>
</dbReference>
<dbReference type="NCBIfam" id="NF000596">
    <property type="entry name" value="PRK00015.1-4"/>
    <property type="match status" value="1"/>
</dbReference>
<evidence type="ECO:0000256" key="3">
    <source>
        <dbReference type="ARBA" id="ARBA00004065"/>
    </source>
</evidence>
<accession>A0A091B4E5</accession>
<dbReference type="HAMAP" id="MF_00052_B">
    <property type="entry name" value="RNase_HII_B"/>
    <property type="match status" value="1"/>
</dbReference>
<dbReference type="GO" id="GO:0032299">
    <property type="term" value="C:ribonuclease H2 complex"/>
    <property type="evidence" value="ECO:0007669"/>
    <property type="project" value="TreeGrafter"/>
</dbReference>
<dbReference type="eggNOG" id="COG0164">
    <property type="taxonomic scope" value="Bacteria"/>
</dbReference>
<dbReference type="Pfam" id="PF01351">
    <property type="entry name" value="RNase_HII"/>
    <property type="match status" value="1"/>
</dbReference>
<dbReference type="AlphaFoldDB" id="A0A091B4E5"/>
<evidence type="ECO:0000256" key="13">
    <source>
        <dbReference type="ARBA" id="ARBA00023211"/>
    </source>
</evidence>
<evidence type="ECO:0000259" key="17">
    <source>
        <dbReference type="PROSITE" id="PS51975"/>
    </source>
</evidence>
<comment type="similarity">
    <text evidence="5 14 16">Belongs to the RNase HII family.</text>
</comment>
<dbReference type="NCBIfam" id="NF000595">
    <property type="entry name" value="PRK00015.1-3"/>
    <property type="match status" value="1"/>
</dbReference>
<reference evidence="18 19" key="1">
    <citation type="submission" date="2013-09" db="EMBL/GenBank/DDBJ databases">
        <title>Genome sequencing of Arenimonas metalli.</title>
        <authorList>
            <person name="Chen F."/>
            <person name="Wang G."/>
        </authorList>
    </citation>
    <scope>NUCLEOTIDE SEQUENCE [LARGE SCALE GENOMIC DNA]</scope>
    <source>
        <strain evidence="18 19">CF5-1</strain>
    </source>
</reference>
<evidence type="ECO:0000256" key="9">
    <source>
        <dbReference type="ARBA" id="ARBA00022722"/>
    </source>
</evidence>
<evidence type="ECO:0000256" key="5">
    <source>
        <dbReference type="ARBA" id="ARBA00007383"/>
    </source>
</evidence>
<organism evidence="18 19">
    <name type="scientific">Arenimonas metalli CF5-1</name>
    <dbReference type="NCBI Taxonomy" id="1384056"/>
    <lineage>
        <taxon>Bacteria</taxon>
        <taxon>Pseudomonadati</taxon>
        <taxon>Pseudomonadota</taxon>
        <taxon>Gammaproteobacteria</taxon>
        <taxon>Lysobacterales</taxon>
        <taxon>Lysobacteraceae</taxon>
        <taxon>Arenimonas</taxon>
    </lineage>
</organism>
<protein>
    <recommendedName>
        <fullName evidence="7 14">Ribonuclease HII</fullName>
        <shortName evidence="14">RNase HII</shortName>
        <ecNumber evidence="6 14">3.1.26.4</ecNumber>
    </recommendedName>
</protein>
<dbReference type="Proteomes" id="UP000029393">
    <property type="component" value="Unassembled WGS sequence"/>
</dbReference>
<dbReference type="InterPro" id="IPR001352">
    <property type="entry name" value="RNase_HII/HIII"/>
</dbReference>
<feature type="binding site" evidence="14 15">
    <location>
        <position position="10"/>
    </location>
    <ligand>
        <name>a divalent metal cation</name>
        <dbReference type="ChEBI" id="CHEBI:60240"/>
    </ligand>
</feature>
<keyword evidence="19" id="KW-1185">Reference proteome</keyword>
<keyword evidence="12 14" id="KW-0378">Hydrolase</keyword>
<evidence type="ECO:0000256" key="7">
    <source>
        <dbReference type="ARBA" id="ARBA00019179"/>
    </source>
</evidence>
<dbReference type="OrthoDB" id="9803420at2"/>
<dbReference type="InterPro" id="IPR036397">
    <property type="entry name" value="RNaseH_sf"/>
</dbReference>
<evidence type="ECO:0000256" key="11">
    <source>
        <dbReference type="ARBA" id="ARBA00022759"/>
    </source>
</evidence>
<comment type="cofactor">
    <cofactor evidence="2">
        <name>Mg(2+)</name>
        <dbReference type="ChEBI" id="CHEBI:18420"/>
    </cofactor>
</comment>
<dbReference type="PATRIC" id="fig|1384056.3.peg.1255"/>
<dbReference type="RefSeq" id="WP_034211857.1">
    <property type="nucleotide sequence ID" value="NZ_AVCK01000015.1"/>
</dbReference>
<dbReference type="PROSITE" id="PS51975">
    <property type="entry name" value="RNASE_H_2"/>
    <property type="match status" value="1"/>
</dbReference>
<dbReference type="GO" id="GO:0003723">
    <property type="term" value="F:RNA binding"/>
    <property type="evidence" value="ECO:0007669"/>
    <property type="project" value="UniProtKB-UniRule"/>
</dbReference>
<evidence type="ECO:0000256" key="16">
    <source>
        <dbReference type="RuleBase" id="RU003515"/>
    </source>
</evidence>
<keyword evidence="9 14" id="KW-0540">Nuclease</keyword>
<dbReference type="EMBL" id="AVCK01000015">
    <property type="protein sequence ID" value="KFN46581.1"/>
    <property type="molecule type" value="Genomic_DNA"/>
</dbReference>
<evidence type="ECO:0000256" key="1">
    <source>
        <dbReference type="ARBA" id="ARBA00000077"/>
    </source>
</evidence>
<evidence type="ECO:0000256" key="15">
    <source>
        <dbReference type="PROSITE-ProRule" id="PRU01319"/>
    </source>
</evidence>
<feature type="domain" description="RNase H type-2" evidence="17">
    <location>
        <begin position="4"/>
        <end position="194"/>
    </location>
</feature>
<evidence type="ECO:0000256" key="2">
    <source>
        <dbReference type="ARBA" id="ARBA00001946"/>
    </source>
</evidence>
<dbReference type="GO" id="GO:0043137">
    <property type="term" value="P:DNA replication, removal of RNA primer"/>
    <property type="evidence" value="ECO:0007669"/>
    <property type="project" value="TreeGrafter"/>
</dbReference>
<dbReference type="Gene3D" id="3.30.420.10">
    <property type="entry name" value="Ribonuclease H-like superfamily/Ribonuclease H"/>
    <property type="match status" value="1"/>
</dbReference>
<dbReference type="CDD" id="cd07182">
    <property type="entry name" value="RNase_HII_bacteria_HII_like"/>
    <property type="match status" value="1"/>
</dbReference>
<comment type="cofactor">
    <cofactor evidence="14 15">
        <name>Mn(2+)</name>
        <dbReference type="ChEBI" id="CHEBI:29035"/>
    </cofactor>
    <cofactor evidence="14 15">
        <name>Mg(2+)</name>
        <dbReference type="ChEBI" id="CHEBI:18420"/>
    </cofactor>
    <text evidence="14 15">Manganese or magnesium. Binds 1 divalent metal ion per monomer in the absence of substrate. May bind a second metal ion after substrate binding.</text>
</comment>
<evidence type="ECO:0000256" key="10">
    <source>
        <dbReference type="ARBA" id="ARBA00022723"/>
    </source>
</evidence>
<evidence type="ECO:0000256" key="8">
    <source>
        <dbReference type="ARBA" id="ARBA00022490"/>
    </source>
</evidence>
<evidence type="ECO:0000256" key="14">
    <source>
        <dbReference type="HAMAP-Rule" id="MF_00052"/>
    </source>
</evidence>
<keyword evidence="10 14" id="KW-0479">Metal-binding</keyword>
<evidence type="ECO:0000313" key="18">
    <source>
        <dbReference type="EMBL" id="KFN46581.1"/>
    </source>
</evidence>
<dbReference type="FunFam" id="3.30.420.10:FF:000006">
    <property type="entry name" value="Ribonuclease HII"/>
    <property type="match status" value="1"/>
</dbReference>
<keyword evidence="8 14" id="KW-0963">Cytoplasm</keyword>
<dbReference type="STRING" id="1384056.N787_10145"/>
<sequence>MSAARVAGVDEAGRGPLAGPVAVAAVILDPSRPIAGLGDSKALSETRREALAPLIRERALAWHLELVPIEEIDRLNILHATMAGMARAVRALSPAATLALVDGNRLPPGLPCPAQALVKGDAREPAIMAASILAKVARDQLMRELESLHPGYGFALHKGYPTPEHLDALRRLGPCPQHRRSFAPVRACLASSLPGI</sequence>
<dbReference type="InterPro" id="IPR012337">
    <property type="entry name" value="RNaseH-like_sf"/>
</dbReference>
<dbReference type="EC" id="3.1.26.4" evidence="6 14"/>
<feature type="binding site" evidence="14 15">
    <location>
        <position position="11"/>
    </location>
    <ligand>
        <name>a divalent metal cation</name>
        <dbReference type="ChEBI" id="CHEBI:60240"/>
    </ligand>
</feature>
<name>A0A091B4E5_9GAMM</name>
<proteinExistence type="inferred from homology"/>
<evidence type="ECO:0000256" key="12">
    <source>
        <dbReference type="ARBA" id="ARBA00022801"/>
    </source>
</evidence>
<dbReference type="InterPro" id="IPR022898">
    <property type="entry name" value="RNase_HII"/>
</dbReference>
<dbReference type="GO" id="GO:0030145">
    <property type="term" value="F:manganese ion binding"/>
    <property type="evidence" value="ECO:0007669"/>
    <property type="project" value="UniProtKB-UniRule"/>
</dbReference>
<keyword evidence="13 14" id="KW-0464">Manganese</keyword>
<dbReference type="GO" id="GO:0004523">
    <property type="term" value="F:RNA-DNA hybrid ribonuclease activity"/>
    <property type="evidence" value="ECO:0007669"/>
    <property type="project" value="UniProtKB-UniRule"/>
</dbReference>
<comment type="caution">
    <text evidence="18">The sequence shown here is derived from an EMBL/GenBank/DDBJ whole genome shotgun (WGS) entry which is preliminary data.</text>
</comment>
<comment type="subcellular location">
    <subcellularLocation>
        <location evidence="4 14">Cytoplasm</location>
    </subcellularLocation>
</comment>
<dbReference type="PANTHER" id="PTHR10954">
    <property type="entry name" value="RIBONUCLEASE H2 SUBUNIT A"/>
    <property type="match status" value="1"/>
</dbReference>
<keyword evidence="11 14" id="KW-0255">Endonuclease</keyword>
<comment type="catalytic activity">
    <reaction evidence="1 14 15 16">
        <text>Endonucleolytic cleavage to 5'-phosphomonoester.</text>
        <dbReference type="EC" id="3.1.26.4"/>
    </reaction>
</comment>
<dbReference type="GO" id="GO:0006298">
    <property type="term" value="P:mismatch repair"/>
    <property type="evidence" value="ECO:0007669"/>
    <property type="project" value="TreeGrafter"/>
</dbReference>
<evidence type="ECO:0000256" key="4">
    <source>
        <dbReference type="ARBA" id="ARBA00004496"/>
    </source>
</evidence>